<evidence type="ECO:0000313" key="4">
    <source>
        <dbReference type="Proteomes" id="UP001054846"/>
    </source>
</evidence>
<dbReference type="Gene3D" id="3.10.310.50">
    <property type="match status" value="1"/>
</dbReference>
<evidence type="ECO:0000313" key="3">
    <source>
        <dbReference type="EMBL" id="UFP92562.1"/>
    </source>
</evidence>
<feature type="transmembrane region" description="Helical" evidence="1">
    <location>
        <begin position="225"/>
        <end position="245"/>
    </location>
</feature>
<dbReference type="PANTHER" id="PTHR35514">
    <property type="entry name" value="THYLAKOID LUMENAL 15.0 KDA PROTEIN 2, CHLOROPLASTIC"/>
    <property type="match status" value="1"/>
</dbReference>
<reference evidence="3 4" key="1">
    <citation type="journal article" date="2021" name="Genome Biol. Evol.">
        <title>Complete Genome Sequencing of a Novel Gloeobacter Species from a Waterfall Cave in Mexico.</title>
        <authorList>
            <person name="Saw J.H."/>
            <person name="Cardona T."/>
            <person name="Montejano G."/>
        </authorList>
    </citation>
    <scope>NUCLEOTIDE SEQUENCE [LARGE SCALE GENOMIC DNA]</scope>
    <source>
        <strain evidence="3">MG652769</strain>
    </source>
</reference>
<keyword evidence="1" id="KW-0812">Transmembrane</keyword>
<feature type="domain" description="TPM" evidence="2">
    <location>
        <begin position="34"/>
        <end position="146"/>
    </location>
</feature>
<feature type="transmembrane region" description="Helical" evidence="1">
    <location>
        <begin position="198"/>
        <end position="219"/>
    </location>
</feature>
<dbReference type="RefSeq" id="WP_230839554.1">
    <property type="nucleotide sequence ID" value="NZ_CP063845.1"/>
</dbReference>
<feature type="transmembrane region" description="Helical" evidence="1">
    <location>
        <begin position="167"/>
        <end position="186"/>
    </location>
</feature>
<dbReference type="PANTHER" id="PTHR35514:SF1">
    <property type="entry name" value="THYLAKOID LUMENAL 15.0 KDA PROTEIN 2, CHLOROPLASTIC"/>
    <property type="match status" value="1"/>
</dbReference>
<keyword evidence="1" id="KW-0472">Membrane</keyword>
<dbReference type="InterPro" id="IPR007621">
    <property type="entry name" value="TPM_dom"/>
</dbReference>
<gene>
    <name evidence="3" type="ORF">ISF26_11965</name>
</gene>
<evidence type="ECO:0000259" key="2">
    <source>
        <dbReference type="Pfam" id="PF04536"/>
    </source>
</evidence>
<dbReference type="PROSITE" id="PS51257">
    <property type="entry name" value="PROKAR_LIPOPROTEIN"/>
    <property type="match status" value="1"/>
</dbReference>
<dbReference type="Proteomes" id="UP001054846">
    <property type="component" value="Chromosome"/>
</dbReference>
<evidence type="ECO:0000256" key="1">
    <source>
        <dbReference type="SAM" id="Phobius"/>
    </source>
</evidence>
<sequence length="260" mass="28650">MGRMGWLLGGLLGLAIACPAVRAEVSLPQPPVPVLDIAEQLTPQQRQLLGRQLTALEKNSGFKVRVLTQKIESPGRAVRDYWGLDERSILVVLNVLENNPLDFNIGMAVREKLPRVFWQELQGRYGNLFYVQENGRSKALMETVNAIDVSIRQGGRASVPGIPREHWLFTFVLSICGGLVAGFASHGRDKGGYFSWKGFLVSSPMWFILFVAFGLGPVLTRSSDWSLIAQNFGGFLAGGLVGFLIPSPKRERQDPNLSEG</sequence>
<proteinExistence type="predicted"/>
<keyword evidence="4" id="KW-1185">Reference proteome</keyword>
<protein>
    <submittedName>
        <fullName evidence="3">TPM domain-containing protein</fullName>
    </submittedName>
</protein>
<dbReference type="Pfam" id="PF04536">
    <property type="entry name" value="TPM_phosphatase"/>
    <property type="match status" value="1"/>
</dbReference>
<accession>A0ABY3PG88</accession>
<keyword evidence="1" id="KW-1133">Transmembrane helix</keyword>
<dbReference type="EMBL" id="CP063845">
    <property type="protein sequence ID" value="UFP92562.1"/>
    <property type="molecule type" value="Genomic_DNA"/>
</dbReference>
<name>A0ABY3PG88_9CYAN</name>
<organism evidence="3 4">
    <name type="scientific">Gloeobacter morelensis MG652769</name>
    <dbReference type="NCBI Taxonomy" id="2781736"/>
    <lineage>
        <taxon>Bacteria</taxon>
        <taxon>Bacillati</taxon>
        <taxon>Cyanobacteriota</taxon>
        <taxon>Cyanophyceae</taxon>
        <taxon>Gloeobacterales</taxon>
        <taxon>Gloeobacteraceae</taxon>
        <taxon>Gloeobacter</taxon>
        <taxon>Gloeobacter morelensis</taxon>
    </lineage>
</organism>